<dbReference type="RefSeq" id="WP_134340722.1">
    <property type="nucleotide sequence ID" value="NZ_SOPW01000013.1"/>
</dbReference>
<evidence type="ECO:0000256" key="8">
    <source>
        <dbReference type="RuleBase" id="RU004417"/>
    </source>
</evidence>
<accession>A0A4Y8IHX0</accession>
<dbReference type="PRINTS" id="PR00082">
    <property type="entry name" value="GLFDHDRGNASE"/>
</dbReference>
<organism evidence="10 11">
    <name type="scientific">Filobacillus milosensis</name>
    <dbReference type="NCBI Taxonomy" id="94137"/>
    <lineage>
        <taxon>Bacteria</taxon>
        <taxon>Bacillati</taxon>
        <taxon>Bacillota</taxon>
        <taxon>Bacilli</taxon>
        <taxon>Bacillales</taxon>
        <taxon>Bacillaceae</taxon>
        <taxon>Filobacillus</taxon>
    </lineage>
</organism>
<evidence type="ECO:0000313" key="10">
    <source>
        <dbReference type="EMBL" id="TFB18517.1"/>
    </source>
</evidence>
<dbReference type="InterPro" id="IPR033922">
    <property type="entry name" value="NAD_bind_Glu_DH"/>
</dbReference>
<dbReference type="PROSITE" id="PS00074">
    <property type="entry name" value="GLFV_DEHYDROGENASE"/>
    <property type="match status" value="1"/>
</dbReference>
<feature type="binding site" evidence="6">
    <location>
        <position position="221"/>
    </location>
    <ligand>
        <name>NAD(+)</name>
        <dbReference type="ChEBI" id="CHEBI:57540"/>
    </ligand>
</feature>
<comment type="caution">
    <text evidence="10">The sequence shown here is derived from an EMBL/GenBank/DDBJ whole genome shotgun (WGS) entry which is preliminary data.</text>
</comment>
<dbReference type="InterPro" id="IPR036291">
    <property type="entry name" value="NAD(P)-bd_dom_sf"/>
</dbReference>
<feature type="site" description="Important for catalysis" evidence="7">
    <location>
        <position position="146"/>
    </location>
</feature>
<dbReference type="PANTHER" id="PTHR11606">
    <property type="entry name" value="GLUTAMATE DEHYDROGENASE"/>
    <property type="match status" value="1"/>
</dbReference>
<evidence type="ECO:0000256" key="3">
    <source>
        <dbReference type="ARBA" id="ARBA00023002"/>
    </source>
</evidence>
<keyword evidence="6" id="KW-0547">Nucleotide-binding</keyword>
<dbReference type="GO" id="GO:0000166">
    <property type="term" value="F:nucleotide binding"/>
    <property type="evidence" value="ECO:0007669"/>
    <property type="project" value="UniProtKB-KW"/>
</dbReference>
<dbReference type="InterPro" id="IPR006095">
    <property type="entry name" value="Glu/Leu/Phe/Val/Trp_DH"/>
</dbReference>
<dbReference type="CDD" id="cd01076">
    <property type="entry name" value="NAD_bind_1_Glu_DH"/>
    <property type="match status" value="1"/>
</dbReference>
<feature type="binding site" evidence="6">
    <location>
        <position position="349"/>
    </location>
    <ligand>
        <name>substrate</name>
    </ligand>
</feature>
<feature type="binding site" evidence="6">
    <location>
        <position position="190"/>
    </location>
    <ligand>
        <name>NAD(+)</name>
        <dbReference type="ChEBI" id="CHEBI:57540"/>
    </ligand>
</feature>
<dbReference type="InterPro" id="IPR014362">
    <property type="entry name" value="Glu_DH"/>
</dbReference>
<evidence type="ECO:0000256" key="7">
    <source>
        <dbReference type="PIRSR" id="PIRSR000185-3"/>
    </source>
</evidence>
<evidence type="ECO:0000313" key="11">
    <source>
        <dbReference type="Proteomes" id="UP000297975"/>
    </source>
</evidence>
<dbReference type="Gene3D" id="3.40.50.10860">
    <property type="entry name" value="Leucine Dehydrogenase, chain A, domain 1"/>
    <property type="match status" value="1"/>
</dbReference>
<reference evidence="10 11" key="1">
    <citation type="submission" date="2019-03" db="EMBL/GenBank/DDBJ databases">
        <authorList>
            <person name="He R.-H."/>
        </authorList>
    </citation>
    <scope>NUCLEOTIDE SEQUENCE [LARGE SCALE GENOMIC DNA]</scope>
    <source>
        <strain evidence="11">SH 714</strain>
    </source>
</reference>
<evidence type="ECO:0000256" key="5">
    <source>
        <dbReference type="PIRSR" id="PIRSR000185-1"/>
    </source>
</evidence>
<comment type="similarity">
    <text evidence="1 4 8">Belongs to the Glu/Leu/Phe/Val dehydrogenases family.</text>
</comment>
<dbReference type="EMBL" id="SOPW01000013">
    <property type="protein sequence ID" value="TFB18517.1"/>
    <property type="molecule type" value="Genomic_DNA"/>
</dbReference>
<evidence type="ECO:0000259" key="9">
    <source>
        <dbReference type="SMART" id="SM00839"/>
    </source>
</evidence>
<dbReference type="PANTHER" id="PTHR11606:SF13">
    <property type="entry name" value="GLUTAMATE DEHYDROGENASE 1, MITOCHONDRIAL"/>
    <property type="match status" value="1"/>
</dbReference>
<evidence type="ECO:0000256" key="2">
    <source>
        <dbReference type="ARBA" id="ARBA00012896"/>
    </source>
</evidence>
<name>A0A4Y8IHX0_9BACI</name>
<feature type="active site" description="Proton donor" evidence="5">
    <location>
        <position position="106"/>
    </location>
</feature>
<evidence type="ECO:0000256" key="4">
    <source>
        <dbReference type="PIRNR" id="PIRNR000185"/>
    </source>
</evidence>
<keyword evidence="3 4" id="KW-0560">Oxidoreductase</keyword>
<feature type="domain" description="Glutamate/phenylalanine/leucine/valine/L-tryptophan dehydrogenase C-terminal" evidence="9">
    <location>
        <begin position="183"/>
        <end position="413"/>
    </location>
</feature>
<gene>
    <name evidence="10" type="ORF">E3U55_12050</name>
</gene>
<dbReference type="SMART" id="SM00839">
    <property type="entry name" value="ELFV_dehydrog"/>
    <property type="match status" value="1"/>
</dbReference>
<dbReference type="Pfam" id="PF02812">
    <property type="entry name" value="ELFV_dehydrog_N"/>
    <property type="match status" value="1"/>
</dbReference>
<dbReference type="InterPro" id="IPR046346">
    <property type="entry name" value="Aminoacid_DH-like_N_sf"/>
</dbReference>
<dbReference type="OrthoDB" id="9803297at2"/>
<evidence type="ECO:0000256" key="1">
    <source>
        <dbReference type="ARBA" id="ARBA00006382"/>
    </source>
</evidence>
<dbReference type="SUPFAM" id="SSF53223">
    <property type="entry name" value="Aminoacid dehydrogenase-like, N-terminal domain"/>
    <property type="match status" value="1"/>
</dbReference>
<dbReference type="SUPFAM" id="SSF51735">
    <property type="entry name" value="NAD(P)-binding Rossmann-fold domains"/>
    <property type="match status" value="1"/>
</dbReference>
<protein>
    <recommendedName>
        <fullName evidence="2 4">Glutamate dehydrogenase</fullName>
    </recommendedName>
</protein>
<feature type="binding site" evidence="6">
    <location>
        <position position="70"/>
    </location>
    <ligand>
        <name>substrate</name>
    </ligand>
</feature>
<proteinExistence type="inferred from homology"/>
<keyword evidence="11" id="KW-1185">Reference proteome</keyword>
<dbReference type="AlphaFoldDB" id="A0A4Y8IHX0"/>
<keyword evidence="6" id="KW-0520">NAD</keyword>
<sequence length="426" mass="47226">MTDHFNPYEMAKSQLLDAVKALSLDDRVYEILKNPMRVMEVSIPVRMNDCSVKTFIGYRSQHTDVMGPTKGGVRFHPGVTLDEVKALSMWMTFKTQVLGLPYGGAKGGVIVDPKSLTERELEELSREYIRSLMAIIGPDKDIPAPDVNTNSKLMGLMLDEYDRVRGFNVPGFITGKPLILGGSLGRLEATGRGVAITILEAVKRLGLNIEGLKVSIQGFGNVGKYTAKILVEMGAKIVAVSDSKGAIYKDTGLPIDQLLKFVEEGNRVSDFSEADRIEAMQVFEVDCDVVVPAALENQITGEVAKKIKAKVIAEAANGPTTREGDQVLYEKGIVVIPDILCNAGGVTVSYFEWVQNKMGYYWKEEEVNNKLQEKMVSSFDNVYKMYELHDVHMRTAAYMVSVGRIAEALSARGWIKEWCMPFKCKE</sequence>
<dbReference type="InterPro" id="IPR006097">
    <property type="entry name" value="Glu/Leu/Phe/Val/Trp_DH_dimer"/>
</dbReference>
<dbReference type="InterPro" id="IPR033524">
    <property type="entry name" value="Glu/Leu/Phe/Val_DH_AS"/>
</dbReference>
<dbReference type="Gene3D" id="3.40.50.720">
    <property type="entry name" value="NAD(P)-binding Rossmann-like Domain"/>
    <property type="match status" value="1"/>
</dbReference>
<feature type="binding site" evidence="6">
    <location>
        <position position="94"/>
    </location>
    <ligand>
        <name>substrate</name>
    </ligand>
</feature>
<dbReference type="InterPro" id="IPR006096">
    <property type="entry name" value="Glu/Leu/Phe/Val/Trp_DH_C"/>
</dbReference>
<evidence type="ECO:0000256" key="6">
    <source>
        <dbReference type="PIRSR" id="PIRSR000185-2"/>
    </source>
</evidence>
<dbReference type="PIRSF" id="PIRSF000185">
    <property type="entry name" value="Glu_DH"/>
    <property type="match status" value="1"/>
</dbReference>
<dbReference type="GO" id="GO:0006538">
    <property type="term" value="P:L-glutamate catabolic process"/>
    <property type="evidence" value="ECO:0007669"/>
    <property type="project" value="TreeGrafter"/>
</dbReference>
<dbReference type="GO" id="GO:0004352">
    <property type="term" value="F:glutamate dehydrogenase (NAD+) activity"/>
    <property type="evidence" value="ECO:0007669"/>
    <property type="project" value="TreeGrafter"/>
</dbReference>
<dbReference type="Pfam" id="PF00208">
    <property type="entry name" value="ELFV_dehydrog"/>
    <property type="match status" value="1"/>
</dbReference>
<dbReference type="Proteomes" id="UP000297975">
    <property type="component" value="Unassembled WGS sequence"/>
</dbReference>